<dbReference type="EMBL" id="RWGY01000002">
    <property type="protein sequence ID" value="TVU51224.1"/>
    <property type="molecule type" value="Genomic_DNA"/>
</dbReference>
<feature type="domain" description="Fe2OG dioxygenase" evidence="6">
    <location>
        <begin position="207"/>
        <end position="312"/>
    </location>
</feature>
<reference evidence="7 8" key="1">
    <citation type="journal article" date="2019" name="Sci. Rep.">
        <title>A high-quality genome of Eragrostis curvula grass provides insights into Poaceae evolution and supports new strategies to enhance forage quality.</title>
        <authorList>
            <person name="Carballo J."/>
            <person name="Santos B.A.C.M."/>
            <person name="Zappacosta D."/>
            <person name="Garbus I."/>
            <person name="Selva J.P."/>
            <person name="Gallo C.A."/>
            <person name="Diaz A."/>
            <person name="Albertini E."/>
            <person name="Caccamo M."/>
            <person name="Echenique V."/>
        </authorList>
    </citation>
    <scope>NUCLEOTIDE SEQUENCE [LARGE SCALE GENOMIC DNA]</scope>
    <source>
        <strain evidence="8">cv. Victoria</strain>
        <tissue evidence="7">Leaf</tissue>
    </source>
</reference>
<evidence type="ECO:0000259" key="6">
    <source>
        <dbReference type="PROSITE" id="PS51471"/>
    </source>
</evidence>
<keyword evidence="4 5" id="KW-0408">Iron</keyword>
<evidence type="ECO:0000256" key="2">
    <source>
        <dbReference type="ARBA" id="ARBA00022723"/>
    </source>
</evidence>
<keyword evidence="3 5" id="KW-0560">Oxidoreductase</keyword>
<evidence type="ECO:0000256" key="4">
    <source>
        <dbReference type="ARBA" id="ARBA00023004"/>
    </source>
</evidence>
<gene>
    <name evidence="7" type="ORF">EJB05_02634</name>
</gene>
<dbReference type="Pfam" id="PF14226">
    <property type="entry name" value="DIOX_N"/>
    <property type="match status" value="1"/>
</dbReference>
<sequence length="361" mass="39879">MAAPSSEKLFNRHEITDAAVSAFAGCTQIPEKYNRTEEVLDGVVVGKDESYELPVIDMARLLDPESSASEVEKLGAACRDWGFFQLTNHGVDEAVIEQMKDSTVQFFRLPLETKKTVGVRGNGSEGFGHHFSRANDKLDWAESLLLETQPEDIRSMELWPTNPPTSGPHALESYSVEMTNLATRLLGFMAADLGVEEEELHGAFRGKGQSMAIHHYPPCRQHHHPEERKVMGIMPHTDGLGLTLLLHVDDTPGLQIRNRGRWFPVRPLPGAFVVNVADILAVLTNGAYRSVEHRVIPDAERARTTVVVFQTASVGGMVAPLPGLLKAGEAPRYKSIEFGEYIKGNFRALADGTQFIESLRI</sequence>
<keyword evidence="8" id="KW-1185">Reference proteome</keyword>
<name>A0A5J9WVV4_9POAL</name>
<dbReference type="InterPro" id="IPR027443">
    <property type="entry name" value="IPNS-like_sf"/>
</dbReference>
<dbReference type="OrthoDB" id="288590at2759"/>
<evidence type="ECO:0000313" key="8">
    <source>
        <dbReference type="Proteomes" id="UP000324897"/>
    </source>
</evidence>
<dbReference type="Gramene" id="TVU51224">
    <property type="protein sequence ID" value="TVU51224"/>
    <property type="gene ID" value="EJB05_02634"/>
</dbReference>
<dbReference type="InterPro" id="IPR026992">
    <property type="entry name" value="DIOX_N"/>
</dbReference>
<comment type="caution">
    <text evidence="7">The sequence shown here is derived from an EMBL/GenBank/DDBJ whole genome shotgun (WGS) entry which is preliminary data.</text>
</comment>
<dbReference type="PROSITE" id="PS51471">
    <property type="entry name" value="FE2OG_OXY"/>
    <property type="match status" value="1"/>
</dbReference>
<dbReference type="AlphaFoldDB" id="A0A5J9WVV4"/>
<dbReference type="SUPFAM" id="SSF51197">
    <property type="entry name" value="Clavaminate synthase-like"/>
    <property type="match status" value="1"/>
</dbReference>
<organism evidence="7 8">
    <name type="scientific">Eragrostis curvula</name>
    <name type="common">weeping love grass</name>
    <dbReference type="NCBI Taxonomy" id="38414"/>
    <lineage>
        <taxon>Eukaryota</taxon>
        <taxon>Viridiplantae</taxon>
        <taxon>Streptophyta</taxon>
        <taxon>Embryophyta</taxon>
        <taxon>Tracheophyta</taxon>
        <taxon>Spermatophyta</taxon>
        <taxon>Magnoliopsida</taxon>
        <taxon>Liliopsida</taxon>
        <taxon>Poales</taxon>
        <taxon>Poaceae</taxon>
        <taxon>PACMAD clade</taxon>
        <taxon>Chloridoideae</taxon>
        <taxon>Eragrostideae</taxon>
        <taxon>Eragrostidinae</taxon>
        <taxon>Eragrostis</taxon>
    </lineage>
</organism>
<comment type="similarity">
    <text evidence="1 5">Belongs to the iron/ascorbate-dependent oxidoreductase family.</text>
</comment>
<feature type="non-terminal residue" evidence="7">
    <location>
        <position position="1"/>
    </location>
</feature>
<evidence type="ECO:0000313" key="7">
    <source>
        <dbReference type="EMBL" id="TVU51224.1"/>
    </source>
</evidence>
<dbReference type="Pfam" id="PF03171">
    <property type="entry name" value="2OG-FeII_Oxy"/>
    <property type="match status" value="1"/>
</dbReference>
<proteinExistence type="inferred from homology"/>
<dbReference type="GO" id="GO:0046872">
    <property type="term" value="F:metal ion binding"/>
    <property type="evidence" value="ECO:0007669"/>
    <property type="project" value="UniProtKB-KW"/>
</dbReference>
<evidence type="ECO:0000256" key="5">
    <source>
        <dbReference type="RuleBase" id="RU003682"/>
    </source>
</evidence>
<accession>A0A5J9WVV4</accession>
<dbReference type="GO" id="GO:0016491">
    <property type="term" value="F:oxidoreductase activity"/>
    <property type="evidence" value="ECO:0007669"/>
    <property type="project" value="UniProtKB-KW"/>
</dbReference>
<dbReference type="Proteomes" id="UP000324897">
    <property type="component" value="Chromosome 6"/>
</dbReference>
<evidence type="ECO:0000256" key="1">
    <source>
        <dbReference type="ARBA" id="ARBA00008056"/>
    </source>
</evidence>
<keyword evidence="2 5" id="KW-0479">Metal-binding</keyword>
<dbReference type="InterPro" id="IPR005123">
    <property type="entry name" value="Oxoglu/Fe-dep_dioxygenase_dom"/>
</dbReference>
<dbReference type="FunFam" id="2.60.120.330:FF:000046">
    <property type="entry name" value="Os09g0353700 protein"/>
    <property type="match status" value="1"/>
</dbReference>
<protein>
    <recommendedName>
        <fullName evidence="6">Fe2OG dioxygenase domain-containing protein</fullName>
    </recommendedName>
</protein>
<evidence type="ECO:0000256" key="3">
    <source>
        <dbReference type="ARBA" id="ARBA00023002"/>
    </source>
</evidence>
<dbReference type="InterPro" id="IPR044861">
    <property type="entry name" value="IPNS-like_FE2OG_OXY"/>
</dbReference>
<dbReference type="Gene3D" id="2.60.120.330">
    <property type="entry name" value="B-lactam Antibiotic, Isopenicillin N Synthase, Chain"/>
    <property type="match status" value="1"/>
</dbReference>
<dbReference type="InterPro" id="IPR050295">
    <property type="entry name" value="Plant_2OG-oxidoreductases"/>
</dbReference>
<dbReference type="PRINTS" id="PR00682">
    <property type="entry name" value="IPNSYNTHASE"/>
</dbReference>
<dbReference type="PANTHER" id="PTHR47991">
    <property type="entry name" value="OXOGLUTARATE/IRON-DEPENDENT DIOXYGENASE"/>
    <property type="match status" value="1"/>
</dbReference>